<dbReference type="Pfam" id="PF12680">
    <property type="entry name" value="SnoaL_2"/>
    <property type="match status" value="1"/>
</dbReference>
<feature type="domain" description="SnoaL-like" evidence="1">
    <location>
        <begin position="17"/>
        <end position="118"/>
    </location>
</feature>
<accession>A0A382JHH9</accession>
<dbReference type="InterPro" id="IPR032710">
    <property type="entry name" value="NTF2-like_dom_sf"/>
</dbReference>
<dbReference type="AlphaFoldDB" id="A0A382JHH9"/>
<organism evidence="2">
    <name type="scientific">marine metagenome</name>
    <dbReference type="NCBI Taxonomy" id="408172"/>
    <lineage>
        <taxon>unclassified sequences</taxon>
        <taxon>metagenomes</taxon>
        <taxon>ecological metagenomes</taxon>
    </lineage>
</organism>
<gene>
    <name evidence="2" type="ORF">METZ01_LOCUS262985</name>
</gene>
<evidence type="ECO:0000313" key="2">
    <source>
        <dbReference type="EMBL" id="SVC10131.1"/>
    </source>
</evidence>
<evidence type="ECO:0000259" key="1">
    <source>
        <dbReference type="Pfam" id="PF12680"/>
    </source>
</evidence>
<name>A0A382JHH9_9ZZZZ</name>
<dbReference type="InterPro" id="IPR037401">
    <property type="entry name" value="SnoaL-like"/>
</dbReference>
<dbReference type="EMBL" id="UINC01073610">
    <property type="protein sequence ID" value="SVC10131.1"/>
    <property type="molecule type" value="Genomic_DNA"/>
</dbReference>
<reference evidence="2" key="1">
    <citation type="submission" date="2018-05" db="EMBL/GenBank/DDBJ databases">
        <authorList>
            <person name="Lanie J.A."/>
            <person name="Ng W.-L."/>
            <person name="Kazmierczak K.M."/>
            <person name="Andrzejewski T.M."/>
            <person name="Davidsen T.M."/>
            <person name="Wayne K.J."/>
            <person name="Tettelin H."/>
            <person name="Glass J.I."/>
            <person name="Rusch D."/>
            <person name="Podicherti R."/>
            <person name="Tsui H.-C.T."/>
            <person name="Winkler M.E."/>
        </authorList>
    </citation>
    <scope>NUCLEOTIDE SEQUENCE</scope>
</reference>
<dbReference type="SUPFAM" id="SSF54427">
    <property type="entry name" value="NTF2-like"/>
    <property type="match status" value="1"/>
</dbReference>
<proteinExistence type="predicted"/>
<sequence>MVALTREQMINMVEHSYFSNVDHKNLSVVLDCFTGDAVFTVQSAFTSYTGRDSGIKKFYESVTAGFQNIWHGDFEHIVDVEAQRISTQFNVRRTDLSGDETSMSNCNVFRFENGKFKRVFVYASGGNPLVPKN</sequence>
<protein>
    <recommendedName>
        <fullName evidence="1">SnoaL-like domain-containing protein</fullName>
    </recommendedName>
</protein>
<dbReference type="Gene3D" id="3.10.450.50">
    <property type="match status" value="1"/>
</dbReference>